<organism evidence="1 2">
    <name type="scientific">Thermococcus gorgonarius</name>
    <dbReference type="NCBI Taxonomy" id="71997"/>
    <lineage>
        <taxon>Archaea</taxon>
        <taxon>Methanobacteriati</taxon>
        <taxon>Methanobacteriota</taxon>
        <taxon>Thermococci</taxon>
        <taxon>Thermococcales</taxon>
        <taxon>Thermococcaceae</taxon>
        <taxon>Thermococcus</taxon>
    </lineage>
</organism>
<name>A0A2Z2M939_THEGO</name>
<protein>
    <submittedName>
        <fullName evidence="1">Uncharacterized protein</fullName>
    </submittedName>
</protein>
<dbReference type="EMBL" id="CP014855">
    <property type="protein sequence ID" value="ASJ00424.1"/>
    <property type="molecule type" value="Genomic_DNA"/>
</dbReference>
<dbReference type="OrthoDB" id="382019at2157"/>
<dbReference type="Proteomes" id="UP000250134">
    <property type="component" value="Chromosome"/>
</dbReference>
<dbReference type="KEGG" id="tgg:A3K92_02460"/>
<reference evidence="1 2" key="1">
    <citation type="submission" date="2016-03" db="EMBL/GenBank/DDBJ databases">
        <title>Complete genome sequence of Thermococcus gorgonarius.</title>
        <authorList>
            <person name="Oger P.M."/>
        </authorList>
    </citation>
    <scope>NUCLEOTIDE SEQUENCE [LARGE SCALE GENOMIC DNA]</scope>
    <source>
        <strain evidence="1 2">W-12</strain>
    </source>
</reference>
<dbReference type="AlphaFoldDB" id="A0A2Z2M939"/>
<accession>A0A2Z2M939</accession>
<evidence type="ECO:0000313" key="1">
    <source>
        <dbReference type="EMBL" id="ASJ00424.1"/>
    </source>
</evidence>
<keyword evidence="2" id="KW-1185">Reference proteome</keyword>
<sequence>MRKDKILAALLVALLLYSSFATWKWEETEKSRDNAINALERAASSEMKCFESSGILVSLAEENASNAALISFSLMLAHCAYNLESTAYSLRSLTNDPKYSDLAAFGVSLGIFFRRVENRFWESRELVLKNKDRLVNLALTIDNLTVERKGLRNLTPEDIKKLKKMAEEIESG</sequence>
<dbReference type="RefSeq" id="WP_088884764.1">
    <property type="nucleotide sequence ID" value="NZ_CP014855.1"/>
</dbReference>
<dbReference type="GeneID" id="33331374"/>
<gene>
    <name evidence="1" type="ORF">A3K92_02460</name>
</gene>
<evidence type="ECO:0000313" key="2">
    <source>
        <dbReference type="Proteomes" id="UP000250134"/>
    </source>
</evidence>
<proteinExistence type="predicted"/>